<gene>
    <name evidence="1" type="ORF">CHYS00102_LOCUS25747</name>
</gene>
<organism evidence="1">
    <name type="scientific">Corethron hystrix</name>
    <dbReference type="NCBI Taxonomy" id="216773"/>
    <lineage>
        <taxon>Eukaryota</taxon>
        <taxon>Sar</taxon>
        <taxon>Stramenopiles</taxon>
        <taxon>Ochrophyta</taxon>
        <taxon>Bacillariophyta</taxon>
        <taxon>Coscinodiscophyceae</taxon>
        <taxon>Corethrophycidae</taxon>
        <taxon>Corethrales</taxon>
        <taxon>Corethraceae</taxon>
        <taxon>Corethron</taxon>
    </lineage>
</organism>
<reference evidence="1" key="1">
    <citation type="submission" date="2021-01" db="EMBL/GenBank/DDBJ databases">
        <authorList>
            <person name="Corre E."/>
            <person name="Pelletier E."/>
            <person name="Niang G."/>
            <person name="Scheremetjew M."/>
            <person name="Finn R."/>
            <person name="Kale V."/>
            <person name="Holt S."/>
            <person name="Cochrane G."/>
            <person name="Meng A."/>
            <person name="Brown T."/>
            <person name="Cohen L."/>
        </authorList>
    </citation>
    <scope>NUCLEOTIDE SEQUENCE</scope>
    <source>
        <strain evidence="1">308</strain>
    </source>
</reference>
<dbReference type="AlphaFoldDB" id="A0A7S1FZ35"/>
<protein>
    <submittedName>
        <fullName evidence="1">Uncharacterized protein</fullName>
    </submittedName>
</protein>
<sequence>MHTVHSSFLLTHPLIKILLPYSLEGPPLFDAVNVGNDSFESSWRRRNCRFQTCSLHSRSYRGWGCRMSHTTGLKTTIVALRRTVEIISVVIDGIEESPFAEDDYGR</sequence>
<accession>A0A7S1FZ35</accession>
<evidence type="ECO:0000313" key="1">
    <source>
        <dbReference type="EMBL" id="CAD8898533.1"/>
    </source>
</evidence>
<dbReference type="EMBL" id="HBFR01035355">
    <property type="protein sequence ID" value="CAD8898533.1"/>
    <property type="molecule type" value="Transcribed_RNA"/>
</dbReference>
<proteinExistence type="predicted"/>
<name>A0A7S1FZ35_9STRA</name>